<protein>
    <submittedName>
        <fullName evidence="8">Ap-5 complex subunit mu-1</fullName>
    </submittedName>
</protein>
<proteinExistence type="inferred from homology"/>
<organism evidence="8 9">
    <name type="scientific">Anaeramoeba flamelloides</name>
    <dbReference type="NCBI Taxonomy" id="1746091"/>
    <lineage>
        <taxon>Eukaryota</taxon>
        <taxon>Metamonada</taxon>
        <taxon>Anaeramoebidae</taxon>
        <taxon>Anaeramoeba</taxon>
    </lineage>
</organism>
<dbReference type="GO" id="GO:0030119">
    <property type="term" value="C:AP-type membrane coat adaptor complex"/>
    <property type="evidence" value="ECO:0007669"/>
    <property type="project" value="TreeGrafter"/>
</dbReference>
<dbReference type="Gene3D" id="2.60.40.1170">
    <property type="entry name" value="Mu homology domain, subdomain B"/>
    <property type="match status" value="2"/>
</dbReference>
<feature type="compositionally biased region" description="Basic residues" evidence="6">
    <location>
        <begin position="612"/>
        <end position="633"/>
    </location>
</feature>
<evidence type="ECO:0000259" key="7">
    <source>
        <dbReference type="PROSITE" id="PS51072"/>
    </source>
</evidence>
<feature type="compositionally biased region" description="Basic and acidic residues" evidence="6">
    <location>
        <begin position="277"/>
        <end position="308"/>
    </location>
</feature>
<dbReference type="Proteomes" id="UP001146793">
    <property type="component" value="Unassembled WGS sequence"/>
</dbReference>
<feature type="region of interest" description="Disordered" evidence="6">
    <location>
        <begin position="118"/>
        <end position="146"/>
    </location>
</feature>
<evidence type="ECO:0000256" key="1">
    <source>
        <dbReference type="ARBA" id="ARBA00005324"/>
    </source>
</evidence>
<evidence type="ECO:0000313" key="8">
    <source>
        <dbReference type="EMBL" id="KAJ3440931.1"/>
    </source>
</evidence>
<feature type="region of interest" description="Disordered" evidence="6">
    <location>
        <begin position="244"/>
        <end position="308"/>
    </location>
</feature>
<evidence type="ECO:0000256" key="6">
    <source>
        <dbReference type="SAM" id="MobiDB-lite"/>
    </source>
</evidence>
<accession>A0AAV7ZIL6</accession>
<dbReference type="GO" id="GO:0005770">
    <property type="term" value="C:late endosome"/>
    <property type="evidence" value="ECO:0007669"/>
    <property type="project" value="TreeGrafter"/>
</dbReference>
<dbReference type="PANTHER" id="PTHR16082">
    <property type="entry name" value="AP-5 COMPLEX SUBUNIT MU-1"/>
    <property type="match status" value="1"/>
</dbReference>
<comment type="subcellular location">
    <subcellularLocation>
        <location evidence="5">Endomembrane system</location>
        <topology evidence="5">Peripheral membrane protein</topology>
        <orientation evidence="5">Cytoplasmic side</orientation>
    </subcellularLocation>
</comment>
<evidence type="ECO:0000256" key="4">
    <source>
        <dbReference type="ARBA" id="ARBA00023136"/>
    </source>
</evidence>
<keyword evidence="2" id="KW-0813">Transport</keyword>
<dbReference type="SUPFAM" id="SSF49447">
    <property type="entry name" value="Second domain of Mu2 adaptin subunit (ap50) of ap2 adaptor"/>
    <property type="match status" value="1"/>
</dbReference>
<reference evidence="8" key="1">
    <citation type="submission" date="2022-08" db="EMBL/GenBank/DDBJ databases">
        <title>Novel sulphate-reducing endosymbionts in the free-living metamonad Anaeramoeba.</title>
        <authorList>
            <person name="Jerlstrom-Hultqvist J."/>
            <person name="Cepicka I."/>
            <person name="Gallot-Lavallee L."/>
            <person name="Salas-Leiva D."/>
            <person name="Curtis B.A."/>
            <person name="Zahonova K."/>
            <person name="Pipaliya S."/>
            <person name="Dacks J."/>
            <person name="Roger A.J."/>
        </authorList>
    </citation>
    <scope>NUCLEOTIDE SEQUENCE</scope>
    <source>
        <strain evidence="8">Busselton2</strain>
    </source>
</reference>
<dbReference type="InterPro" id="IPR039591">
    <property type="entry name" value="AP5M1"/>
</dbReference>
<gene>
    <name evidence="8" type="ORF">M0812_12930</name>
</gene>
<keyword evidence="4" id="KW-0472">Membrane</keyword>
<dbReference type="PROSITE" id="PS51072">
    <property type="entry name" value="MHD"/>
    <property type="match status" value="1"/>
</dbReference>
<evidence type="ECO:0000313" key="9">
    <source>
        <dbReference type="Proteomes" id="UP001146793"/>
    </source>
</evidence>
<feature type="compositionally biased region" description="Basic and acidic residues" evidence="6">
    <location>
        <begin position="127"/>
        <end position="146"/>
    </location>
</feature>
<keyword evidence="3" id="KW-0653">Protein transport</keyword>
<dbReference type="EMBL" id="JANTQA010000029">
    <property type="protein sequence ID" value="KAJ3440931.1"/>
    <property type="molecule type" value="Genomic_DNA"/>
</dbReference>
<comment type="caution">
    <text evidence="8">The sequence shown here is derived from an EMBL/GenBank/DDBJ whole genome shotgun (WGS) entry which is preliminary data.</text>
</comment>
<dbReference type="GO" id="GO:0016197">
    <property type="term" value="P:endosomal transport"/>
    <property type="evidence" value="ECO:0007669"/>
    <property type="project" value="TreeGrafter"/>
</dbReference>
<dbReference type="InterPro" id="IPR036168">
    <property type="entry name" value="AP2_Mu_C_sf"/>
</dbReference>
<dbReference type="AlphaFoldDB" id="A0AAV7ZIL6"/>
<sequence>MFGLRSLWIINSESQILFSRRFPTIESQIQSLSQTNEYFPLPEDKIIESLFSQVVLGEDPFLKVKTPIVSLNPELFPFLYIKKRNFYFCALTNITKQKINEQAIFQFNKNEQEVIKKSENTTFKNNQTEKEKEKEKEQEKKKEKEIENENKKEILKKNSYNDLINVPEISLTFQFLDSIASIMLKQSTETLSNSKLKELQFIISIMAPFGRPQLTSINQVRTLTKTQFEDRKLKPKDFGEIITLDDENTNSHNTSTTNTNKKEKEEKKKIKKVKSKNKIENENLKEEKHKDKEKEKEKEKEKKKGKEEGQFSQQVIIPAWKPILYKGKPSIQLNIDEIFYANQYDRQNDGIHDTWEVQGRVSCKCNLESNPAVVLSFTDGGIDHCQDLVVAQRVRQTKENSLICLLPNNKRTKILKYKVQQPEQVPIRGYFQMIEISPTQIDLLIQLKFMDHIPNSLKFCNLQLRFRNRKIKKIDLNPSCGNITKSKENDSINWNIISGSSNKKTVKNLEVQLPGSIFFSKEHPNKDRPKEEKLSCYAKLKWEISNWSISKMSIKPKVLLLYGKKKKAEITASVTHKAISGEYLIWNSLGDVDHVFNLNSKNEISENISTSKKSKKGKTKKKNNSQKKKKSKK</sequence>
<dbReference type="PANTHER" id="PTHR16082:SF2">
    <property type="entry name" value="AP-5 COMPLEX SUBUNIT MU-1"/>
    <property type="match status" value="1"/>
</dbReference>
<feature type="region of interest" description="Disordered" evidence="6">
    <location>
        <begin position="606"/>
        <end position="633"/>
    </location>
</feature>
<dbReference type="InterPro" id="IPR028565">
    <property type="entry name" value="MHD"/>
</dbReference>
<feature type="compositionally biased region" description="Low complexity" evidence="6">
    <location>
        <begin position="250"/>
        <end position="259"/>
    </location>
</feature>
<feature type="domain" description="MHD" evidence="7">
    <location>
        <begin position="328"/>
        <end position="586"/>
    </location>
</feature>
<evidence type="ECO:0000256" key="5">
    <source>
        <dbReference type="ARBA" id="ARBA00029433"/>
    </source>
</evidence>
<evidence type="ECO:0000256" key="3">
    <source>
        <dbReference type="ARBA" id="ARBA00022927"/>
    </source>
</evidence>
<dbReference type="GO" id="GO:0005829">
    <property type="term" value="C:cytosol"/>
    <property type="evidence" value="ECO:0007669"/>
    <property type="project" value="TreeGrafter"/>
</dbReference>
<dbReference type="GO" id="GO:0015031">
    <property type="term" value="P:protein transport"/>
    <property type="evidence" value="ECO:0007669"/>
    <property type="project" value="UniProtKB-KW"/>
</dbReference>
<name>A0AAV7ZIL6_9EUKA</name>
<dbReference type="GO" id="GO:0005764">
    <property type="term" value="C:lysosome"/>
    <property type="evidence" value="ECO:0007669"/>
    <property type="project" value="TreeGrafter"/>
</dbReference>
<evidence type="ECO:0000256" key="2">
    <source>
        <dbReference type="ARBA" id="ARBA00022448"/>
    </source>
</evidence>
<comment type="similarity">
    <text evidence="1">Belongs to the adaptor complexes medium subunit family.</text>
</comment>
<dbReference type="Pfam" id="PF00928">
    <property type="entry name" value="Adap_comp_sub"/>
    <property type="match status" value="1"/>
</dbReference>